<dbReference type="InterPro" id="IPR045005">
    <property type="entry name" value="BPM1-6"/>
</dbReference>
<evidence type="ECO:0000313" key="5">
    <source>
        <dbReference type="EnsemblPlants" id="TraesCSU02G094600.1"/>
    </source>
</evidence>
<feature type="domain" description="BTB" evidence="3">
    <location>
        <begin position="404"/>
        <end position="472"/>
    </location>
</feature>
<accession>A0A3B6UAT2</accession>
<dbReference type="PROSITE" id="PS50144">
    <property type="entry name" value="MATH"/>
    <property type="match status" value="1"/>
</dbReference>
<dbReference type="InterPro" id="IPR011333">
    <property type="entry name" value="SKP1/BTB/POZ_sf"/>
</dbReference>
<evidence type="ECO:0000259" key="4">
    <source>
        <dbReference type="PROSITE" id="PS50144"/>
    </source>
</evidence>
<evidence type="ECO:0000313" key="6">
    <source>
        <dbReference type="Proteomes" id="UP000019116"/>
    </source>
</evidence>
<comment type="similarity">
    <text evidence="2">Belongs to the Tdpoz family.</text>
</comment>
<dbReference type="GO" id="GO:0016567">
    <property type="term" value="P:protein ubiquitination"/>
    <property type="evidence" value="ECO:0007669"/>
    <property type="project" value="InterPro"/>
</dbReference>
<name>A0A3B6UAT2_WHEAT</name>
<sequence>MSFAGLSVIADGKILSKAASPAIAGTSGYHLLVVEGLSRTPAGEPFLSRCITVGGTHLHILCYPNGNNTDNAGFISLSIFLRKVATGTEEPVKAQVEFSFVDETEKQEPARIHASRVLEFQLWEETEEFHKFVRRDVLEKSKHFKDDSFTIRCDIVVLDPICVDTLASIVVPPSDMQRNFNDLLIAGEGADVTFQVGGETFAAHRCVLAARSTVFKAALFGHMKEGTSSAVVQIDDMDAAVFKAMLGFIYGDSLPVPRTDENEGEGVLLQHLLVAADRYDLRRLRAMCEKKLHIEVGTLTTILALAEQHDCVWLKKASYEFLRSPPNLRAVVETEGFEHLCSSCPTLMKDMLLGVLPPNYFTIRCDVIVVAGDVIPTTTSPFITVPPSDMQQNFTDLLVAGEGTDVVFQVGNEALAAHRCILAARSTVFRAALFGPMKKGTSPTVVQVDDMNGTVFKAMLGFIYGDTLPFPAADKNEGVLLQHLLVAVDRYDLRRLRLMCEKKLCEHIRVGTATTILALADLHHCDGLKKACYEFLRYPANLRAVVETEGFEHLCSSYPTLMKDMLLGVLPSK</sequence>
<evidence type="ECO:0008006" key="7">
    <source>
        <dbReference type="Google" id="ProtNLM"/>
    </source>
</evidence>
<dbReference type="OMA" id="MITERPK"/>
<feature type="domain" description="MATH" evidence="4">
    <location>
        <begin position="27"/>
        <end position="155"/>
    </location>
</feature>
<dbReference type="SUPFAM" id="SSF54695">
    <property type="entry name" value="POZ domain"/>
    <property type="match status" value="2"/>
</dbReference>
<evidence type="ECO:0000259" key="3">
    <source>
        <dbReference type="PROSITE" id="PS50097"/>
    </source>
</evidence>
<dbReference type="PROSITE" id="PS50097">
    <property type="entry name" value="BTB"/>
    <property type="match status" value="2"/>
</dbReference>
<dbReference type="InterPro" id="IPR008974">
    <property type="entry name" value="TRAF-like"/>
</dbReference>
<dbReference type="SMART" id="SM00225">
    <property type="entry name" value="BTB"/>
    <property type="match status" value="2"/>
</dbReference>
<comment type="pathway">
    <text evidence="1">Protein modification; protein ubiquitination.</text>
</comment>
<dbReference type="Gene3D" id="1.25.40.420">
    <property type="match status" value="2"/>
</dbReference>
<dbReference type="InterPro" id="IPR000210">
    <property type="entry name" value="BTB/POZ_dom"/>
</dbReference>
<dbReference type="Gramene" id="TraesROB_scaffold_020024_01G000200.1">
    <property type="protein sequence ID" value="TraesROB_scaffold_020024_01G000200.1"/>
    <property type="gene ID" value="TraesROB_scaffold_020024_01G000200"/>
</dbReference>
<dbReference type="Gene3D" id="3.30.710.10">
    <property type="entry name" value="Potassium Channel Kv1.1, Chain A"/>
    <property type="match status" value="2"/>
</dbReference>
<evidence type="ECO:0000256" key="2">
    <source>
        <dbReference type="ARBA" id="ARBA00010846"/>
    </source>
</evidence>
<dbReference type="PANTHER" id="PTHR26379:SF381">
    <property type="entry name" value="OS10G0429300 PROTEIN"/>
    <property type="match status" value="1"/>
</dbReference>
<keyword evidence="6" id="KW-1185">Reference proteome</keyword>
<dbReference type="Gramene" id="TraesCLE_scaffold_086263_01G000100.1">
    <property type="protein sequence ID" value="TraesCLE_scaffold_086263_01G000100.1"/>
    <property type="gene ID" value="TraesCLE_scaffold_086263_01G000100"/>
</dbReference>
<dbReference type="Pfam" id="PF24570">
    <property type="entry name" value="BACK_BPM_SPOP"/>
    <property type="match status" value="2"/>
</dbReference>
<dbReference type="AlphaFoldDB" id="A0A3B6UAT2"/>
<evidence type="ECO:0000256" key="1">
    <source>
        <dbReference type="ARBA" id="ARBA00004906"/>
    </source>
</evidence>
<dbReference type="SMR" id="A0A3B6UAT2"/>
<dbReference type="Gramene" id="TraesCSU02G094600.1">
    <property type="protein sequence ID" value="TraesCSU02G094600.1"/>
    <property type="gene ID" value="TraesCSU02G094600"/>
</dbReference>
<dbReference type="InterPro" id="IPR056423">
    <property type="entry name" value="BACK_BPM_SPOP"/>
</dbReference>
<dbReference type="InterPro" id="IPR002083">
    <property type="entry name" value="MATH/TRAF_dom"/>
</dbReference>
<reference evidence="5" key="1">
    <citation type="submission" date="2018-08" db="EMBL/GenBank/DDBJ databases">
        <authorList>
            <person name="Rossello M."/>
        </authorList>
    </citation>
    <scope>NUCLEOTIDE SEQUENCE [LARGE SCALE GENOMIC DNA]</scope>
    <source>
        <strain evidence="5">cv. Chinese Spring</strain>
    </source>
</reference>
<dbReference type="Gene3D" id="2.60.210.10">
    <property type="entry name" value="Apoptosis, Tumor Necrosis Factor Receptor Associated Protein 2, Chain A"/>
    <property type="match status" value="1"/>
</dbReference>
<feature type="domain" description="BTB" evidence="3">
    <location>
        <begin position="190"/>
        <end position="258"/>
    </location>
</feature>
<dbReference type="EnsemblPlants" id="TraesCSU02G094600.1">
    <property type="protein sequence ID" value="TraesCSU02G094600.1"/>
    <property type="gene ID" value="TraesCSU02G094600"/>
</dbReference>
<dbReference type="CDD" id="cd00121">
    <property type="entry name" value="MATH"/>
    <property type="match status" value="1"/>
</dbReference>
<dbReference type="STRING" id="4565.A0A3B6UAT2"/>
<protein>
    <recommendedName>
        <fullName evidence="7">BTB domain-containing protein</fullName>
    </recommendedName>
</protein>
<organism evidence="5">
    <name type="scientific">Triticum aestivum</name>
    <name type="common">Wheat</name>
    <dbReference type="NCBI Taxonomy" id="4565"/>
    <lineage>
        <taxon>Eukaryota</taxon>
        <taxon>Viridiplantae</taxon>
        <taxon>Streptophyta</taxon>
        <taxon>Embryophyta</taxon>
        <taxon>Tracheophyta</taxon>
        <taxon>Spermatophyta</taxon>
        <taxon>Magnoliopsida</taxon>
        <taxon>Liliopsida</taxon>
        <taxon>Poales</taxon>
        <taxon>Poaceae</taxon>
        <taxon>BOP clade</taxon>
        <taxon>Pooideae</taxon>
        <taxon>Triticodae</taxon>
        <taxon>Triticeae</taxon>
        <taxon>Triticinae</taxon>
        <taxon>Triticum</taxon>
    </lineage>
</organism>
<proteinExistence type="inferred from homology"/>
<dbReference type="SUPFAM" id="SSF49599">
    <property type="entry name" value="TRAF domain-like"/>
    <property type="match status" value="1"/>
</dbReference>
<dbReference type="Proteomes" id="UP000019116">
    <property type="component" value="Chromosome Un"/>
</dbReference>
<dbReference type="Pfam" id="PF00651">
    <property type="entry name" value="BTB"/>
    <property type="match status" value="2"/>
</dbReference>
<dbReference type="PANTHER" id="PTHR26379">
    <property type="entry name" value="BTB/POZ AND MATH DOMAIN-CONTAINING PROTEIN 1"/>
    <property type="match status" value="1"/>
</dbReference>
<dbReference type="Gramene" id="TraesWEE_scaffold_068283_01G000200.1">
    <property type="protein sequence ID" value="TraesWEE_scaffold_068283_01G000200.1"/>
    <property type="gene ID" value="TraesWEE_scaffold_068283_01G000200"/>
</dbReference>
<dbReference type="Pfam" id="PF22486">
    <property type="entry name" value="MATH_2"/>
    <property type="match status" value="1"/>
</dbReference>
<reference evidence="5" key="2">
    <citation type="submission" date="2018-10" db="UniProtKB">
        <authorList>
            <consortium name="EnsemblPlants"/>
        </authorList>
    </citation>
    <scope>IDENTIFICATION</scope>
</reference>